<dbReference type="AlphaFoldDB" id="A0A919MIU9"/>
<keyword evidence="4" id="KW-1185">Reference proteome</keyword>
<name>A0A919MIU9_9ACTN</name>
<feature type="transmembrane region" description="Helical" evidence="2">
    <location>
        <begin position="32"/>
        <end position="54"/>
    </location>
</feature>
<accession>A0A919MIU9</accession>
<evidence type="ECO:0000313" key="3">
    <source>
        <dbReference type="EMBL" id="GIE46791.1"/>
    </source>
</evidence>
<protein>
    <submittedName>
        <fullName evidence="3">Uncharacterized protein</fullName>
    </submittedName>
</protein>
<keyword evidence="2" id="KW-0472">Membrane</keyword>
<keyword evidence="2" id="KW-1133">Transmembrane helix</keyword>
<evidence type="ECO:0000256" key="2">
    <source>
        <dbReference type="SAM" id="Phobius"/>
    </source>
</evidence>
<dbReference type="Proteomes" id="UP000647172">
    <property type="component" value="Unassembled WGS sequence"/>
</dbReference>
<evidence type="ECO:0000256" key="1">
    <source>
        <dbReference type="SAM" id="MobiDB-lite"/>
    </source>
</evidence>
<organism evidence="3 4">
    <name type="scientific">Actinoplanes nipponensis</name>
    <dbReference type="NCBI Taxonomy" id="135950"/>
    <lineage>
        <taxon>Bacteria</taxon>
        <taxon>Bacillati</taxon>
        <taxon>Actinomycetota</taxon>
        <taxon>Actinomycetes</taxon>
        <taxon>Micromonosporales</taxon>
        <taxon>Micromonosporaceae</taxon>
        <taxon>Actinoplanes</taxon>
    </lineage>
</organism>
<keyword evidence="2" id="KW-0812">Transmembrane</keyword>
<comment type="caution">
    <text evidence="3">The sequence shown here is derived from an EMBL/GenBank/DDBJ whole genome shotgun (WGS) entry which is preliminary data.</text>
</comment>
<feature type="region of interest" description="Disordered" evidence="1">
    <location>
        <begin position="1"/>
        <end position="27"/>
    </location>
</feature>
<proteinExistence type="predicted"/>
<reference evidence="3" key="1">
    <citation type="submission" date="2021-01" db="EMBL/GenBank/DDBJ databases">
        <title>Whole genome shotgun sequence of Actinoplanes nipponensis NBRC 14063.</title>
        <authorList>
            <person name="Komaki H."/>
            <person name="Tamura T."/>
        </authorList>
    </citation>
    <scope>NUCLEOTIDE SEQUENCE</scope>
    <source>
        <strain evidence="3">NBRC 14063</strain>
    </source>
</reference>
<dbReference type="RefSeq" id="WP_203763426.1">
    <property type="nucleotide sequence ID" value="NZ_BOMQ01000008.1"/>
</dbReference>
<dbReference type="EMBL" id="BOMQ01000008">
    <property type="protein sequence ID" value="GIE46791.1"/>
    <property type="molecule type" value="Genomic_DNA"/>
</dbReference>
<gene>
    <name evidence="3" type="ORF">Ani05nite_03250</name>
</gene>
<evidence type="ECO:0000313" key="4">
    <source>
        <dbReference type="Proteomes" id="UP000647172"/>
    </source>
</evidence>
<sequence>MEDTQVTPTGPEFPAGPAQAAAPTPRRSHGRIWATVIGIVLVAGCLAGVTLAGVRAIRSTTPPLAKGVSMPLRSGAPATAGEEPVAEVPRASSYPVRTANDLKRVCERWYYPKSPKVQSKGIQPVSIFTADSKDADDRQEETLFDIPNWYTAPKQKAWDPSSPAKVRLVACVDLTATGKKVATCKFDDPKDLRVPMRAATYRLTLYEVATGRKVLEKRLTGEDEECPFVVLLGADRTIYSRPADRQLYETLRKHVEK</sequence>
<feature type="region of interest" description="Disordered" evidence="1">
    <location>
        <begin position="63"/>
        <end position="89"/>
    </location>
</feature>
<feature type="compositionally biased region" description="Low complexity" evidence="1">
    <location>
        <begin position="12"/>
        <end position="25"/>
    </location>
</feature>